<comment type="caution">
    <text evidence="1">The sequence shown here is derived from an EMBL/GenBank/DDBJ whole genome shotgun (WGS) entry which is preliminary data.</text>
</comment>
<proteinExistence type="predicted"/>
<gene>
    <name evidence="1" type="ORF">F9653_15685</name>
</gene>
<evidence type="ECO:0000313" key="1">
    <source>
        <dbReference type="EMBL" id="EDB7792175.1"/>
    </source>
</evidence>
<reference evidence="1" key="1">
    <citation type="submission" date="2019-10" db="EMBL/GenBank/DDBJ databases">
        <authorList>
            <consortium name="GenomeTrakr network: Whole genome sequencing for foodborne pathogen traceback"/>
        </authorList>
    </citation>
    <scope>NUCLEOTIDE SEQUENCE</scope>
    <source>
        <strain evidence="1">CDPHFDLB-FM19-02204-A</strain>
    </source>
</reference>
<organism evidence="1">
    <name type="scientific">Listeria monocytogenes</name>
    <dbReference type="NCBI Taxonomy" id="1639"/>
    <lineage>
        <taxon>Bacteria</taxon>
        <taxon>Bacillati</taxon>
        <taxon>Bacillota</taxon>
        <taxon>Bacilli</taxon>
        <taxon>Bacillales</taxon>
        <taxon>Listeriaceae</taxon>
        <taxon>Listeria</taxon>
    </lineage>
</organism>
<accession>A0A5M2PPN9</accession>
<sequence>MKKDLWKNVRPMIQHYATESNEDLKVIDIVETEILELDALDKNGDCFRYPTSYSLEYRYNGKKVDVKNVFEYMRAIINFLEGCDSMLDAISDYESEMHSYYNDYLPNY</sequence>
<dbReference type="EMBL" id="AALOQI010000027">
    <property type="protein sequence ID" value="EDB7792175.1"/>
    <property type="molecule type" value="Genomic_DNA"/>
</dbReference>
<protein>
    <submittedName>
        <fullName evidence="1">Uncharacterized protein</fullName>
    </submittedName>
</protein>
<dbReference type="AlphaFoldDB" id="A0A5M2PPN9"/>
<name>A0A5M2PPN9_LISMN</name>